<accession>A0A8J2TRF6</accession>
<name>A0A8J2TRF6_9BACI</name>
<dbReference type="RefSeq" id="WP_188393183.1">
    <property type="nucleotide sequence ID" value="NZ_BMEV01000076.1"/>
</dbReference>
<gene>
    <name evidence="5" type="ORF">GCM10010978_29490</name>
</gene>
<protein>
    <submittedName>
        <fullName evidence="5">ABC transporter</fullName>
    </submittedName>
</protein>
<dbReference type="AlphaFoldDB" id="A0A8J2TRF6"/>
<keyword evidence="1" id="KW-0813">Transport</keyword>
<evidence type="ECO:0000313" key="6">
    <source>
        <dbReference type="Proteomes" id="UP000602050"/>
    </source>
</evidence>
<dbReference type="InterPro" id="IPR027417">
    <property type="entry name" value="P-loop_NTPase"/>
</dbReference>
<reference evidence="5" key="2">
    <citation type="submission" date="2020-09" db="EMBL/GenBank/DDBJ databases">
        <authorList>
            <person name="Sun Q."/>
            <person name="Zhou Y."/>
        </authorList>
    </citation>
    <scope>NUCLEOTIDE SEQUENCE</scope>
    <source>
        <strain evidence="5">CGMCC 1.12360</strain>
    </source>
</reference>
<dbReference type="SMART" id="SM00382">
    <property type="entry name" value="AAA"/>
    <property type="match status" value="1"/>
</dbReference>
<evidence type="ECO:0000256" key="2">
    <source>
        <dbReference type="ARBA" id="ARBA00022741"/>
    </source>
</evidence>
<dbReference type="Proteomes" id="UP000602050">
    <property type="component" value="Unassembled WGS sequence"/>
</dbReference>
<evidence type="ECO:0000256" key="3">
    <source>
        <dbReference type="ARBA" id="ARBA00022840"/>
    </source>
</evidence>
<keyword evidence="6" id="KW-1185">Reference proteome</keyword>
<evidence type="ECO:0000256" key="1">
    <source>
        <dbReference type="ARBA" id="ARBA00022448"/>
    </source>
</evidence>
<reference evidence="5" key="1">
    <citation type="journal article" date="2014" name="Int. J. Syst. Evol. Microbiol.">
        <title>Complete genome sequence of Corynebacterium casei LMG S-19264T (=DSM 44701T), isolated from a smear-ripened cheese.</title>
        <authorList>
            <consortium name="US DOE Joint Genome Institute (JGI-PGF)"/>
            <person name="Walter F."/>
            <person name="Albersmeier A."/>
            <person name="Kalinowski J."/>
            <person name="Ruckert C."/>
        </authorList>
    </citation>
    <scope>NUCLEOTIDE SEQUENCE</scope>
    <source>
        <strain evidence="5">CGMCC 1.12360</strain>
    </source>
</reference>
<dbReference type="GO" id="GO:0005524">
    <property type="term" value="F:ATP binding"/>
    <property type="evidence" value="ECO:0007669"/>
    <property type="project" value="UniProtKB-KW"/>
</dbReference>
<sequence length="296" mass="33805">MEVIHCENVTKLQGKAKALDQLSFSIKENTITGLIGRNGAGKTTLLKILGGLWRETSGEVKVLSRRPFNSLYVSENSIYIDDAFHFPSHLNLKEILREGERFYPNWNRTLAERLFDYFEFHPKQTHANLSKGKRSTFNMIIGLASRCKVTLYDEPTAGMDRAVRKEMYRVLLKDYLEYPRTIIISSHYLEELEDLLEDVLLLDNGKKVLHLPMDELKEFAVGLTGRSEVLLQWLRGKTILHQQNAGPNELYAVVKKEDISLPEAQRLGMTISPVSSSDVCVYITDRGQGGIDRVFR</sequence>
<dbReference type="PROSITE" id="PS50893">
    <property type="entry name" value="ABC_TRANSPORTER_2"/>
    <property type="match status" value="1"/>
</dbReference>
<dbReference type="PANTHER" id="PTHR42939">
    <property type="entry name" value="ABC TRANSPORTER ATP-BINDING PROTEIN ALBC-RELATED"/>
    <property type="match status" value="1"/>
</dbReference>
<comment type="caution">
    <text evidence="5">The sequence shown here is derived from an EMBL/GenBank/DDBJ whole genome shotgun (WGS) entry which is preliminary data.</text>
</comment>
<dbReference type="PANTHER" id="PTHR42939:SF1">
    <property type="entry name" value="ABC TRANSPORTER ATP-BINDING PROTEIN ALBC-RELATED"/>
    <property type="match status" value="1"/>
</dbReference>
<dbReference type="InterPro" id="IPR051782">
    <property type="entry name" value="ABC_Transporter_VariousFunc"/>
</dbReference>
<dbReference type="EMBL" id="BMEV01000076">
    <property type="protein sequence ID" value="GFZ87834.1"/>
    <property type="molecule type" value="Genomic_DNA"/>
</dbReference>
<dbReference type="Gene3D" id="3.40.50.300">
    <property type="entry name" value="P-loop containing nucleotide triphosphate hydrolases"/>
    <property type="match status" value="1"/>
</dbReference>
<dbReference type="Pfam" id="PF00005">
    <property type="entry name" value="ABC_tran"/>
    <property type="match status" value="1"/>
</dbReference>
<dbReference type="InterPro" id="IPR003593">
    <property type="entry name" value="AAA+_ATPase"/>
</dbReference>
<dbReference type="SUPFAM" id="SSF52540">
    <property type="entry name" value="P-loop containing nucleoside triphosphate hydrolases"/>
    <property type="match status" value="1"/>
</dbReference>
<feature type="domain" description="ABC transporter" evidence="4">
    <location>
        <begin position="4"/>
        <end position="229"/>
    </location>
</feature>
<proteinExistence type="predicted"/>
<dbReference type="GO" id="GO:0016887">
    <property type="term" value="F:ATP hydrolysis activity"/>
    <property type="evidence" value="ECO:0007669"/>
    <property type="project" value="InterPro"/>
</dbReference>
<evidence type="ECO:0000313" key="5">
    <source>
        <dbReference type="EMBL" id="GFZ87834.1"/>
    </source>
</evidence>
<evidence type="ECO:0000259" key="4">
    <source>
        <dbReference type="PROSITE" id="PS50893"/>
    </source>
</evidence>
<keyword evidence="2" id="KW-0547">Nucleotide-binding</keyword>
<dbReference type="InterPro" id="IPR003439">
    <property type="entry name" value="ABC_transporter-like_ATP-bd"/>
</dbReference>
<organism evidence="5 6">
    <name type="scientific">Compostibacillus humi</name>
    <dbReference type="NCBI Taxonomy" id="1245525"/>
    <lineage>
        <taxon>Bacteria</taxon>
        <taxon>Bacillati</taxon>
        <taxon>Bacillota</taxon>
        <taxon>Bacilli</taxon>
        <taxon>Bacillales</taxon>
        <taxon>Bacillaceae</taxon>
        <taxon>Compostibacillus</taxon>
    </lineage>
</organism>
<keyword evidence="3" id="KW-0067">ATP-binding</keyword>